<dbReference type="Pfam" id="PF02458">
    <property type="entry name" value="Transferase"/>
    <property type="match status" value="1"/>
</dbReference>
<keyword evidence="2" id="KW-0808">Transferase</keyword>
<evidence type="ECO:0000313" key="5">
    <source>
        <dbReference type="Proteomes" id="UP001163823"/>
    </source>
</evidence>
<dbReference type="GO" id="GO:0016746">
    <property type="term" value="F:acyltransferase activity"/>
    <property type="evidence" value="ECO:0007669"/>
    <property type="project" value="UniProtKB-KW"/>
</dbReference>
<dbReference type="EMBL" id="JARAOO010000013">
    <property type="protein sequence ID" value="KAJ7945502.1"/>
    <property type="molecule type" value="Genomic_DNA"/>
</dbReference>
<keyword evidence="3" id="KW-0012">Acyltransferase</keyword>
<dbReference type="InterPro" id="IPR023213">
    <property type="entry name" value="CAT-like_dom_sf"/>
</dbReference>
<evidence type="ECO:0000256" key="2">
    <source>
        <dbReference type="ARBA" id="ARBA00022679"/>
    </source>
</evidence>
<dbReference type="Gene3D" id="3.30.559.10">
    <property type="entry name" value="Chloramphenicol acetyltransferase-like domain"/>
    <property type="match status" value="2"/>
</dbReference>
<gene>
    <name evidence="4" type="ORF">O6P43_030554</name>
</gene>
<proteinExistence type="inferred from homology"/>
<name>A0AAD7KTF2_QUISA</name>
<comment type="caution">
    <text evidence="4">The sequence shown here is derived from an EMBL/GenBank/DDBJ whole genome shotgun (WGS) entry which is preliminary data.</text>
</comment>
<evidence type="ECO:0000256" key="3">
    <source>
        <dbReference type="ARBA" id="ARBA00023315"/>
    </source>
</evidence>
<dbReference type="Proteomes" id="UP001163823">
    <property type="component" value="Chromosome 13"/>
</dbReference>
<keyword evidence="5" id="KW-1185">Reference proteome</keyword>
<dbReference type="PANTHER" id="PTHR31623:SF46">
    <property type="entry name" value="VINORINE SYNTHASE-LIKE"/>
    <property type="match status" value="1"/>
</dbReference>
<dbReference type="AlphaFoldDB" id="A0AAD7KTF2"/>
<reference evidence="4" key="1">
    <citation type="journal article" date="2023" name="Science">
        <title>Elucidation of the pathway for biosynthesis of saponin adjuvants from the soapbark tree.</title>
        <authorList>
            <person name="Reed J."/>
            <person name="Orme A."/>
            <person name="El-Demerdash A."/>
            <person name="Owen C."/>
            <person name="Martin L.B.B."/>
            <person name="Misra R.C."/>
            <person name="Kikuchi S."/>
            <person name="Rejzek M."/>
            <person name="Martin A.C."/>
            <person name="Harkess A."/>
            <person name="Leebens-Mack J."/>
            <person name="Louveau T."/>
            <person name="Stephenson M.J."/>
            <person name="Osbourn A."/>
        </authorList>
    </citation>
    <scope>NUCLEOTIDE SEQUENCE</scope>
    <source>
        <strain evidence="4">S10</strain>
    </source>
</reference>
<evidence type="ECO:0000256" key="1">
    <source>
        <dbReference type="ARBA" id="ARBA00009861"/>
    </source>
</evidence>
<protein>
    <submittedName>
        <fullName evidence="4">Vinorine synthase-like</fullName>
    </submittedName>
</protein>
<dbReference type="PANTHER" id="PTHR31623">
    <property type="entry name" value="F21J9.9"/>
    <property type="match status" value="1"/>
</dbReference>
<dbReference type="KEGG" id="qsa:O6P43_030554"/>
<evidence type="ECO:0000313" key="4">
    <source>
        <dbReference type="EMBL" id="KAJ7945502.1"/>
    </source>
</evidence>
<accession>A0AAD7KTF2</accession>
<sequence length="425" mass="48493">MKIEVEIVSKEIIKPSSPTPDHLRHYQLSFLDQISPLVYNPLVIFFAKQSFNNNTHMISNQLKKSLSDILTRYYPLAGRVRDNKFIDCNDKGVPFLETRVRCQISNIIQNPIPSELNKLVPFQLDNVTDIAFGVQLNLFDCGGVAIGTCLSHQIADALSFFVFLNSWAATSRGQPDIVRTEFVSAALFPPINTSGFDPRIGVVKEENTVCKRFVFDAPAIEALRDKYVDHENQNRPSRVEALSAFLWSRISLMAKENKTDQHHHQRVFVVIHAVNLRPRMEPPLPEYSFGNYYRFTITFPSMDNGEDGLVQQVRDQIKNIDKDYVKKLQDGNSHLDFLKESSSRFMKGEMVSFSFTSLCKFPLYDTDFGWGKPTWVGSPALTFKNLVIFVDTKLGDGIEAYISFKVEDMAKFQVDEELLAYCNEV</sequence>
<comment type="similarity">
    <text evidence="1">Belongs to the plant acyltransferase family.</text>
</comment>
<organism evidence="4 5">
    <name type="scientific">Quillaja saponaria</name>
    <name type="common">Soap bark tree</name>
    <dbReference type="NCBI Taxonomy" id="32244"/>
    <lineage>
        <taxon>Eukaryota</taxon>
        <taxon>Viridiplantae</taxon>
        <taxon>Streptophyta</taxon>
        <taxon>Embryophyta</taxon>
        <taxon>Tracheophyta</taxon>
        <taxon>Spermatophyta</taxon>
        <taxon>Magnoliopsida</taxon>
        <taxon>eudicotyledons</taxon>
        <taxon>Gunneridae</taxon>
        <taxon>Pentapetalae</taxon>
        <taxon>rosids</taxon>
        <taxon>fabids</taxon>
        <taxon>Fabales</taxon>
        <taxon>Quillajaceae</taxon>
        <taxon>Quillaja</taxon>
    </lineage>
</organism>